<keyword evidence="1 3" id="KW-0489">Methyltransferase</keyword>
<dbReference type="GO" id="GO:0031167">
    <property type="term" value="P:rRNA methylation"/>
    <property type="evidence" value="ECO:0007669"/>
    <property type="project" value="InterPro"/>
</dbReference>
<gene>
    <name evidence="3" type="primary">rsmD</name>
    <name evidence="3" type="ORF">DI533_12050</name>
</gene>
<dbReference type="PANTHER" id="PTHR43542">
    <property type="entry name" value="METHYLTRANSFERASE"/>
    <property type="match status" value="1"/>
</dbReference>
<evidence type="ECO:0000313" key="3">
    <source>
        <dbReference type="EMBL" id="PZQ97873.1"/>
    </source>
</evidence>
<protein>
    <submittedName>
        <fullName evidence="3">16S rRNA (Guanine(966)-N(2))-methyltransferase RsmD</fullName>
    </submittedName>
</protein>
<sequence>MRIIAGTHRGRALTPVGGGDAAAHLRPTSDRVRESIFNLLVNGGHGDLVEGATVLDLFAGTGALGLEALSRGAAHVTFVDQGRVARSILHRNIELLRAESETRVLEQDATRIAPNTGKTATLTFLDPPYGKGLGEAALKAALRGGWLAPEAMIVWEEGSPPTPPMGFALVDRRKYGDTHVTLLQAPA</sequence>
<name>A0A2W5U3D4_CERSP</name>
<dbReference type="GO" id="GO:0008168">
    <property type="term" value="F:methyltransferase activity"/>
    <property type="evidence" value="ECO:0007669"/>
    <property type="project" value="UniProtKB-KW"/>
</dbReference>
<dbReference type="Gene3D" id="3.40.50.150">
    <property type="entry name" value="Vaccinia Virus protein VP39"/>
    <property type="match status" value="1"/>
</dbReference>
<dbReference type="InterPro" id="IPR029063">
    <property type="entry name" value="SAM-dependent_MTases_sf"/>
</dbReference>
<dbReference type="InterPro" id="IPR004398">
    <property type="entry name" value="RNA_MeTrfase_RsmD"/>
</dbReference>
<dbReference type="PIRSF" id="PIRSF004553">
    <property type="entry name" value="CHP00095"/>
    <property type="match status" value="1"/>
</dbReference>
<accession>A0A2W5U3D4</accession>
<dbReference type="CDD" id="cd02440">
    <property type="entry name" value="AdoMet_MTases"/>
    <property type="match status" value="1"/>
</dbReference>
<dbReference type="Proteomes" id="UP000248975">
    <property type="component" value="Unassembled WGS sequence"/>
</dbReference>
<organism evidence="3 4">
    <name type="scientific">Cereibacter sphaeroides</name>
    <name type="common">Rhodobacter sphaeroides</name>
    <dbReference type="NCBI Taxonomy" id="1063"/>
    <lineage>
        <taxon>Bacteria</taxon>
        <taxon>Pseudomonadati</taxon>
        <taxon>Pseudomonadota</taxon>
        <taxon>Alphaproteobacteria</taxon>
        <taxon>Rhodobacterales</taxon>
        <taxon>Paracoccaceae</taxon>
        <taxon>Cereibacter</taxon>
    </lineage>
</organism>
<dbReference type="Pfam" id="PF03602">
    <property type="entry name" value="Cons_hypoth95"/>
    <property type="match status" value="1"/>
</dbReference>
<evidence type="ECO:0000313" key="4">
    <source>
        <dbReference type="Proteomes" id="UP000248975"/>
    </source>
</evidence>
<dbReference type="EMBL" id="QFQS01000002">
    <property type="protein sequence ID" value="PZQ97873.1"/>
    <property type="molecule type" value="Genomic_DNA"/>
</dbReference>
<evidence type="ECO:0000256" key="1">
    <source>
        <dbReference type="ARBA" id="ARBA00022603"/>
    </source>
</evidence>
<dbReference type="AlphaFoldDB" id="A0A2W5U3D4"/>
<comment type="caution">
    <text evidence="3">The sequence shown here is derived from an EMBL/GenBank/DDBJ whole genome shotgun (WGS) entry which is preliminary data.</text>
</comment>
<dbReference type="SUPFAM" id="SSF53335">
    <property type="entry name" value="S-adenosyl-L-methionine-dependent methyltransferases"/>
    <property type="match status" value="1"/>
</dbReference>
<reference evidence="3 4" key="1">
    <citation type="submission" date="2017-08" db="EMBL/GenBank/DDBJ databases">
        <title>Infants hospitalized years apart are colonized by the same room-sourced microbial strains.</title>
        <authorList>
            <person name="Brooks B."/>
            <person name="Olm M.R."/>
            <person name="Firek B.A."/>
            <person name="Baker R."/>
            <person name="Thomas B.C."/>
            <person name="Morowitz M.J."/>
            <person name="Banfield J.F."/>
        </authorList>
    </citation>
    <scope>NUCLEOTIDE SEQUENCE [LARGE SCALE GENOMIC DNA]</scope>
    <source>
        <strain evidence="3">S2_003_000_R2_11</strain>
    </source>
</reference>
<evidence type="ECO:0000256" key="2">
    <source>
        <dbReference type="ARBA" id="ARBA00022679"/>
    </source>
</evidence>
<dbReference type="PANTHER" id="PTHR43542:SF1">
    <property type="entry name" value="METHYLTRANSFERASE"/>
    <property type="match status" value="1"/>
</dbReference>
<proteinExistence type="predicted"/>
<keyword evidence="2 3" id="KW-0808">Transferase</keyword>
<dbReference type="NCBIfam" id="TIGR00095">
    <property type="entry name" value="16S rRNA (guanine(966)-N(2))-methyltransferase RsmD"/>
    <property type="match status" value="1"/>
</dbReference>